<dbReference type="InterPro" id="IPR042653">
    <property type="entry name" value="Leng9"/>
</dbReference>
<dbReference type="PROSITE" id="PS50908">
    <property type="entry name" value="RWD"/>
    <property type="match status" value="1"/>
</dbReference>
<dbReference type="Proteomes" id="UP000677228">
    <property type="component" value="Unassembled WGS sequence"/>
</dbReference>
<dbReference type="PANTHER" id="PTHR46729:SF1">
    <property type="entry name" value="LEUKOCYTE RECEPTOR CLUSTER MEMBER 9"/>
    <property type="match status" value="1"/>
</dbReference>
<dbReference type="EMBL" id="CAJOBA010047349">
    <property type="protein sequence ID" value="CAF4200026.1"/>
    <property type="molecule type" value="Genomic_DNA"/>
</dbReference>
<dbReference type="Proteomes" id="UP000682733">
    <property type="component" value="Unassembled WGS sequence"/>
</dbReference>
<dbReference type="SUPFAM" id="SSF54495">
    <property type="entry name" value="UBC-like"/>
    <property type="match status" value="1"/>
</dbReference>
<dbReference type="Pfam" id="PF05773">
    <property type="entry name" value="RWD"/>
    <property type="match status" value="1"/>
</dbReference>
<comment type="caution">
    <text evidence="4">The sequence shown here is derived from an EMBL/GenBank/DDBJ whole genome shotgun (WGS) entry which is preliminary data.</text>
</comment>
<evidence type="ECO:0000313" key="5">
    <source>
        <dbReference type="Proteomes" id="UP000682733"/>
    </source>
</evidence>
<reference evidence="4" key="1">
    <citation type="submission" date="2021-02" db="EMBL/GenBank/DDBJ databases">
        <authorList>
            <person name="Nowell W R."/>
        </authorList>
    </citation>
    <scope>NUCLEOTIDE SEQUENCE</scope>
</reference>
<feature type="domain" description="RWD" evidence="2">
    <location>
        <begin position="19"/>
        <end position="117"/>
    </location>
</feature>
<dbReference type="InterPro" id="IPR040459">
    <property type="entry name" value="MJ1316"/>
</dbReference>
<dbReference type="InterPro" id="IPR016135">
    <property type="entry name" value="UBQ-conjugating_enzyme/RWD"/>
</dbReference>
<organism evidence="4 5">
    <name type="scientific">Didymodactylos carnosus</name>
    <dbReference type="NCBI Taxonomy" id="1234261"/>
    <lineage>
        <taxon>Eukaryota</taxon>
        <taxon>Metazoa</taxon>
        <taxon>Spiralia</taxon>
        <taxon>Gnathifera</taxon>
        <taxon>Rotifera</taxon>
        <taxon>Eurotatoria</taxon>
        <taxon>Bdelloidea</taxon>
        <taxon>Philodinida</taxon>
        <taxon>Philodinidae</taxon>
        <taxon>Didymodactylos</taxon>
    </lineage>
</organism>
<evidence type="ECO:0000259" key="2">
    <source>
        <dbReference type="PROSITE" id="PS50908"/>
    </source>
</evidence>
<dbReference type="PANTHER" id="PTHR46729">
    <property type="entry name" value="LEUKOCYTE RECEPTOR CLUSTER MEMBER 9"/>
    <property type="match status" value="1"/>
</dbReference>
<feature type="region of interest" description="Disordered" evidence="1">
    <location>
        <begin position="272"/>
        <end position="294"/>
    </location>
</feature>
<name>A0A8S2S5Z7_9BILA</name>
<evidence type="ECO:0000313" key="4">
    <source>
        <dbReference type="EMBL" id="CAF4200026.1"/>
    </source>
</evidence>
<proteinExistence type="predicted"/>
<protein>
    <recommendedName>
        <fullName evidence="2">RWD domain-containing protein</fullName>
    </recommendedName>
</protein>
<gene>
    <name evidence="3" type="ORF">OVA965_LOCUS32642</name>
    <name evidence="4" type="ORF">TMI583_LOCUS33506</name>
</gene>
<evidence type="ECO:0000256" key="1">
    <source>
        <dbReference type="SAM" id="MobiDB-lite"/>
    </source>
</evidence>
<dbReference type="Pfam" id="PF04457">
    <property type="entry name" value="MJ1316"/>
    <property type="match status" value="1"/>
</dbReference>
<accession>A0A8S2S5Z7</accession>
<dbReference type="Gene3D" id="3.10.110.10">
    <property type="entry name" value="Ubiquitin Conjugating Enzyme"/>
    <property type="match status" value="1"/>
</dbReference>
<sequence length="302" mass="34912">MLEASTPALTTSTKDNNEKEIGCLRDYFKENIRVLENIGQFSYIIKIRLDEYDASLTFQLDNRYPIKPPEIILTAPRLTPDQILSASKYLQSYSETLIGDVMILNIYKQLLKWFDENNIQMVRISDEHSPQTAATTTNGTPNFSKKSNVIDKIETTGDEAKEKKTSMKTADDVISRIQWDERLKKIYFRVGYIDRFLGLQEKPFTDFDFEIDLASVNDRCSTILAIPKHRIQYFKYQNEIIWDKETRTDNVFGSTGSQLTIYDIIQRLPPVTDNNDVTTNEDNERSVKPEMGEGTKFVPRCL</sequence>
<dbReference type="InterPro" id="IPR006575">
    <property type="entry name" value="RWD_dom"/>
</dbReference>
<evidence type="ECO:0000313" key="3">
    <source>
        <dbReference type="EMBL" id="CAF1392463.1"/>
    </source>
</evidence>
<dbReference type="EMBL" id="CAJNOK010025640">
    <property type="protein sequence ID" value="CAF1392463.1"/>
    <property type="molecule type" value="Genomic_DNA"/>
</dbReference>
<dbReference type="SMART" id="SM00591">
    <property type="entry name" value="RWD"/>
    <property type="match status" value="1"/>
</dbReference>
<feature type="compositionally biased region" description="Basic and acidic residues" evidence="1">
    <location>
        <begin position="282"/>
        <end position="293"/>
    </location>
</feature>
<dbReference type="AlphaFoldDB" id="A0A8S2S5Z7"/>